<dbReference type="GO" id="GO:0005737">
    <property type="term" value="C:cytoplasm"/>
    <property type="evidence" value="ECO:0007669"/>
    <property type="project" value="UniProtKB-SubCell"/>
</dbReference>
<dbReference type="STRING" id="64971.SAMN05421831_10179"/>
<comment type="similarity">
    <text evidence="2">Belongs to the DsrC/TusE family.</text>
</comment>
<dbReference type="GO" id="GO:0002143">
    <property type="term" value="P:tRNA wobble position uridine thiolation"/>
    <property type="evidence" value="ECO:0007669"/>
    <property type="project" value="TreeGrafter"/>
</dbReference>
<dbReference type="PANTHER" id="PTHR37010:SF1">
    <property type="entry name" value="SULFURTRANSFERASE TUSE"/>
    <property type="match status" value="1"/>
</dbReference>
<dbReference type="SUPFAM" id="SSF69721">
    <property type="entry name" value="DsrC, the gamma subunit of dissimilatory sulfite reductase"/>
    <property type="match status" value="1"/>
</dbReference>
<dbReference type="InterPro" id="IPR007453">
    <property type="entry name" value="DsrC/TusE"/>
</dbReference>
<evidence type="ECO:0000313" key="4">
    <source>
        <dbReference type="EMBL" id="SEI37690.1"/>
    </source>
</evidence>
<dbReference type="GO" id="GO:0097163">
    <property type="term" value="F:sulfur carrier activity"/>
    <property type="evidence" value="ECO:0007669"/>
    <property type="project" value="TreeGrafter"/>
</dbReference>
<gene>
    <name evidence="4" type="ORF">SAMN05421831_10179</name>
</gene>
<sequence>MKVLHAYAWNIPKWSLGFKAMTKADSTSSPPVLSSIIEPHLDPEGYLLDLSLWNEAIAHQLAQRENIQLTSKHMQILHLARKFQQAYEVSPATRPLAKYIQIHLSPEVSASIYLMQLFGGEAPAKRVCRLAGLPKPTNCL</sequence>
<dbReference type="NCBIfam" id="TIGR03342">
    <property type="entry name" value="dsrC_tusE_dsvC"/>
    <property type="match status" value="1"/>
</dbReference>
<dbReference type="Gene3D" id="1.10.10.370">
    <property type="entry name" value="DsrC-like protein, C-terminal domain"/>
    <property type="match status" value="1"/>
</dbReference>
<dbReference type="InterPro" id="IPR043163">
    <property type="entry name" value="DsrC-like_N"/>
</dbReference>
<dbReference type="Proteomes" id="UP000242999">
    <property type="component" value="Unassembled WGS sequence"/>
</dbReference>
<keyword evidence="3" id="KW-0963">Cytoplasm</keyword>
<reference evidence="5" key="1">
    <citation type="submission" date="2016-10" db="EMBL/GenBank/DDBJ databases">
        <authorList>
            <person name="Varghese N."/>
            <person name="Submissions S."/>
        </authorList>
    </citation>
    <scope>NUCLEOTIDE SEQUENCE [LARGE SCALE GENOMIC DNA]</scope>
    <source>
        <strain evidence="5">DSM 7165</strain>
    </source>
</reference>
<dbReference type="EMBL" id="FNYH01000001">
    <property type="protein sequence ID" value="SEI37690.1"/>
    <property type="molecule type" value="Genomic_DNA"/>
</dbReference>
<organism evidence="4 5">
    <name type="scientific">Allopseudospirillum japonicum</name>
    <dbReference type="NCBI Taxonomy" id="64971"/>
    <lineage>
        <taxon>Bacteria</taxon>
        <taxon>Pseudomonadati</taxon>
        <taxon>Pseudomonadota</taxon>
        <taxon>Gammaproteobacteria</taxon>
        <taxon>Oceanospirillales</taxon>
        <taxon>Oceanospirillaceae</taxon>
        <taxon>Allopseudospirillum</taxon>
    </lineage>
</organism>
<dbReference type="Gene3D" id="3.30.1420.10">
    <property type="match status" value="1"/>
</dbReference>
<proteinExistence type="inferred from homology"/>
<dbReference type="InterPro" id="IPR042072">
    <property type="entry name" value="DsrC-like_C"/>
</dbReference>
<dbReference type="AlphaFoldDB" id="A0A1H6QDU3"/>
<evidence type="ECO:0000256" key="3">
    <source>
        <dbReference type="ARBA" id="ARBA00022490"/>
    </source>
</evidence>
<dbReference type="PANTHER" id="PTHR37010">
    <property type="entry name" value="SULFURTRANSFERASE TUSE"/>
    <property type="match status" value="1"/>
</dbReference>
<comment type="subcellular location">
    <subcellularLocation>
        <location evidence="1">Cytoplasm</location>
    </subcellularLocation>
</comment>
<evidence type="ECO:0000256" key="2">
    <source>
        <dbReference type="ARBA" id="ARBA00005718"/>
    </source>
</evidence>
<accession>A0A1H6QDU3</accession>
<name>A0A1H6QDU3_9GAMM</name>
<keyword evidence="5" id="KW-1185">Reference proteome</keyword>
<evidence type="ECO:0000256" key="1">
    <source>
        <dbReference type="ARBA" id="ARBA00004496"/>
    </source>
</evidence>
<dbReference type="InterPro" id="IPR025526">
    <property type="entry name" value="DsrC-like_dom_sf"/>
</dbReference>
<protein>
    <submittedName>
        <fullName evidence="4">tRNA 2-thiouridine synthesizing protein E</fullName>
    </submittedName>
</protein>
<dbReference type="Pfam" id="PF04358">
    <property type="entry name" value="DsrC"/>
    <property type="match status" value="1"/>
</dbReference>
<evidence type="ECO:0000313" key="5">
    <source>
        <dbReference type="Proteomes" id="UP000242999"/>
    </source>
</evidence>